<evidence type="ECO:0000256" key="2">
    <source>
        <dbReference type="ARBA" id="ARBA00007991"/>
    </source>
</evidence>
<dbReference type="Pfam" id="PF25758">
    <property type="entry name" value="TPR_IPO11"/>
    <property type="match status" value="1"/>
</dbReference>
<dbReference type="PANTHER" id="PTHR10997:SF7">
    <property type="entry name" value="IMPORTIN-11"/>
    <property type="match status" value="1"/>
</dbReference>
<feature type="domain" description="Importin N-terminal" evidence="5">
    <location>
        <begin position="25"/>
        <end position="97"/>
    </location>
</feature>
<dbReference type="SMART" id="SM00913">
    <property type="entry name" value="IBN_N"/>
    <property type="match status" value="1"/>
</dbReference>
<keyword evidence="7" id="KW-1185">Reference proteome</keyword>
<comment type="similarity">
    <text evidence="2">Belongs to the importin beta family.</text>
</comment>
<sequence length="992" mass="112874">MSDRQTIVRVLEAALSQDPACVAQAEGNLATLATNLYFHANLFDIFADRAMATQVRWIAIVTLKNGVDKYWRKTLQNPISIKEKDLIRPRLMSMFDEDSPFVALQYCVTVARIARWEYPRVWPGFAEELLAQIHTNSNNRDSADIRHNVMENNTLYTLHLFVKTLSARTLPLERQKMREITPMVFSVLAPIYTQRIGQFERILLQAGGNIAENTAFFSESLPLLKSIRLCIKVLRRLWAFGHEKIENADEIAQNFYANAINHQSAFYDLFRSLTDSAVADNYLLVLRKVVLLYGKMYLDFQKYHAVQFITLTCTKNMLHWYWEQISNEATRLTPISSDVHAVAEPTLEPLLIQGLVLYKNVVKNFFYQTDDGEDVDAETARCRRLIDSEILTPNLIAQMAELLMLHYIPLKPKDLEQWQDDPEGWIADEDSDYWSLDVRPCAEHLFVDLVNQNRSQLVPVLANLAQQNNVANGTTTPAELHYQREGKYAALGLCANDLYDYFDFCQWLQQHAAVDSPDPVVKWRIAWLIGKWIMVKFPVDQRPHAYSLLLELARPSELLVVRIEALSSLMRCIEDWDFAPEQFAPFVRHAFECITNVLSTVVMPDTRMRMVNFLSALVQRMQREIAPHAEHILQLIPHLWESAVGENMYQMAILVLVTKVVEALGAQSTELQEFVVPLIRYSVDIDQPAHVYLIEDGIDLWLMLIRNATGLNPGLITLLPLVSRLIQYSSETLRKVLKVVEGYILVDGVCVFEKCGPAIIEALHTLVSDASLTVRATAIGYNAISVLIQCVPEDMCGRPLVASNILWTAFTRIVDRNEAALMLVHHAMFLSRVAVHYPNLFVKFLSMQETALASTFAENWVGLFDDVGNVAQRRLLALGFAVSIATTNDGILKTLPLMMPVWNDIMSDTGSSLVFFSDIDDDMPDEYGESVVTENIRRQKLLSADPTHKLDIRHKLASNMEECKRLNGAARFEAILAQVDSSDLEDFRNQLS</sequence>
<dbReference type="Gene3D" id="1.25.10.10">
    <property type="entry name" value="Leucine-rich Repeat Variant"/>
    <property type="match status" value="1"/>
</dbReference>
<comment type="subcellular location">
    <subcellularLocation>
        <location evidence="1">Nucleus</location>
    </subcellularLocation>
</comment>
<evidence type="ECO:0000313" key="7">
    <source>
        <dbReference type="Proteomes" id="UP000242474"/>
    </source>
</evidence>
<dbReference type="GO" id="GO:0006606">
    <property type="term" value="P:protein import into nucleus"/>
    <property type="evidence" value="ECO:0007669"/>
    <property type="project" value="TreeGrafter"/>
</dbReference>
<organism evidence="6 7">
    <name type="scientific">Coemansia reversa (strain ATCC 12441 / NRRL 1564)</name>
    <dbReference type="NCBI Taxonomy" id="763665"/>
    <lineage>
        <taxon>Eukaryota</taxon>
        <taxon>Fungi</taxon>
        <taxon>Fungi incertae sedis</taxon>
        <taxon>Zoopagomycota</taxon>
        <taxon>Kickxellomycotina</taxon>
        <taxon>Kickxellomycetes</taxon>
        <taxon>Kickxellales</taxon>
        <taxon>Kickxellaceae</taxon>
        <taxon>Coemansia</taxon>
    </lineage>
</organism>
<dbReference type="SUPFAM" id="SSF48371">
    <property type="entry name" value="ARM repeat"/>
    <property type="match status" value="1"/>
</dbReference>
<dbReference type="InterPro" id="IPR058669">
    <property type="entry name" value="TPR_IPO7/11-like"/>
</dbReference>
<protein>
    <submittedName>
        <fullName evidence="6">ARM repeat-containing protein</fullName>
    </submittedName>
</protein>
<dbReference type="GO" id="GO:0005635">
    <property type="term" value="C:nuclear envelope"/>
    <property type="evidence" value="ECO:0007669"/>
    <property type="project" value="TreeGrafter"/>
</dbReference>
<dbReference type="EMBL" id="KZ303509">
    <property type="protein sequence ID" value="PIA15145.1"/>
    <property type="molecule type" value="Genomic_DNA"/>
</dbReference>
<dbReference type="GO" id="GO:0031267">
    <property type="term" value="F:small GTPase binding"/>
    <property type="evidence" value="ECO:0007669"/>
    <property type="project" value="InterPro"/>
</dbReference>
<dbReference type="STRING" id="763665.A0A2G5B817"/>
<keyword evidence="3" id="KW-0813">Transport</keyword>
<evidence type="ECO:0000256" key="4">
    <source>
        <dbReference type="ARBA" id="ARBA00023242"/>
    </source>
</evidence>
<evidence type="ECO:0000259" key="5">
    <source>
        <dbReference type="PROSITE" id="PS50166"/>
    </source>
</evidence>
<dbReference type="PROSITE" id="PS50166">
    <property type="entry name" value="IMPORTIN_B_NT"/>
    <property type="match status" value="1"/>
</dbReference>
<reference evidence="6 7" key="1">
    <citation type="journal article" date="2015" name="Genome Biol. Evol.">
        <title>Phylogenomic analyses indicate that early fungi evolved digesting cell walls of algal ancestors of land plants.</title>
        <authorList>
            <person name="Chang Y."/>
            <person name="Wang S."/>
            <person name="Sekimoto S."/>
            <person name="Aerts A.L."/>
            <person name="Choi C."/>
            <person name="Clum A."/>
            <person name="LaButti K.M."/>
            <person name="Lindquist E.A."/>
            <person name="Yee Ngan C."/>
            <person name="Ohm R.A."/>
            <person name="Salamov A.A."/>
            <person name="Grigoriev I.V."/>
            <person name="Spatafora J.W."/>
            <person name="Berbee M.L."/>
        </authorList>
    </citation>
    <scope>NUCLEOTIDE SEQUENCE [LARGE SCALE GENOMIC DNA]</scope>
    <source>
        <strain evidence="6 7">NRRL 1564</strain>
    </source>
</reference>
<name>A0A2G5B817_COERN</name>
<dbReference type="GO" id="GO:0005829">
    <property type="term" value="C:cytosol"/>
    <property type="evidence" value="ECO:0007669"/>
    <property type="project" value="TreeGrafter"/>
</dbReference>
<accession>A0A2G5B817</accession>
<dbReference type="InterPro" id="IPR011989">
    <property type="entry name" value="ARM-like"/>
</dbReference>
<dbReference type="OrthoDB" id="361693at2759"/>
<dbReference type="Pfam" id="PF03810">
    <property type="entry name" value="IBN_N"/>
    <property type="match status" value="1"/>
</dbReference>
<dbReference type="Proteomes" id="UP000242474">
    <property type="component" value="Unassembled WGS sequence"/>
</dbReference>
<keyword evidence="4" id="KW-0539">Nucleus</keyword>
<dbReference type="InterPro" id="IPR001494">
    <property type="entry name" value="Importin-beta_N"/>
</dbReference>
<gene>
    <name evidence="6" type="ORF">COEREDRAFT_16255</name>
</gene>
<evidence type="ECO:0000313" key="6">
    <source>
        <dbReference type="EMBL" id="PIA15145.1"/>
    </source>
</evidence>
<dbReference type="InterPro" id="IPR016024">
    <property type="entry name" value="ARM-type_fold"/>
</dbReference>
<dbReference type="AlphaFoldDB" id="A0A2G5B817"/>
<proteinExistence type="inferred from homology"/>
<evidence type="ECO:0000256" key="3">
    <source>
        <dbReference type="ARBA" id="ARBA00022448"/>
    </source>
</evidence>
<dbReference type="PANTHER" id="PTHR10997">
    <property type="entry name" value="IMPORTIN-7, 8, 11"/>
    <property type="match status" value="1"/>
</dbReference>
<evidence type="ECO:0000256" key="1">
    <source>
        <dbReference type="ARBA" id="ARBA00004123"/>
    </source>
</evidence>